<feature type="compositionally biased region" description="Acidic residues" evidence="6">
    <location>
        <begin position="559"/>
        <end position="573"/>
    </location>
</feature>
<proteinExistence type="predicted"/>
<feature type="region of interest" description="Disordered" evidence="6">
    <location>
        <begin position="515"/>
        <end position="614"/>
    </location>
</feature>
<dbReference type="Pfam" id="PF23002">
    <property type="entry name" value="PIN-like_DDX60"/>
    <property type="match status" value="1"/>
</dbReference>
<dbReference type="InterPro" id="IPR059032">
    <property type="entry name" value="WHD_DDX60"/>
</dbReference>
<feature type="compositionally biased region" description="Basic and acidic residues" evidence="6">
    <location>
        <begin position="51"/>
        <end position="78"/>
    </location>
</feature>
<dbReference type="PANTHER" id="PTHR44533">
    <property type="entry name" value="DEAD/H RNA HELICASE, PUTATIVE-RELATED"/>
    <property type="match status" value="1"/>
</dbReference>
<dbReference type="SUPFAM" id="SSF52540">
    <property type="entry name" value="P-loop containing nucleoside triphosphate hydrolases"/>
    <property type="match status" value="1"/>
</dbReference>
<dbReference type="GO" id="GO:0004386">
    <property type="term" value="F:helicase activity"/>
    <property type="evidence" value="ECO:0007669"/>
    <property type="project" value="UniProtKB-KW"/>
</dbReference>
<evidence type="ECO:0000256" key="5">
    <source>
        <dbReference type="SAM" id="Coils"/>
    </source>
</evidence>
<dbReference type="Pfam" id="PF26076">
    <property type="entry name" value="WHD_DDX60"/>
    <property type="match status" value="1"/>
</dbReference>
<dbReference type="PANTHER" id="PTHR44533:SF4">
    <property type="entry name" value="DEAD_H RNA HELICASE, PUTATIVE-RELATED"/>
    <property type="match status" value="1"/>
</dbReference>
<feature type="compositionally biased region" description="Basic and acidic residues" evidence="6">
    <location>
        <begin position="687"/>
        <end position="704"/>
    </location>
</feature>
<name>A0A7M5VGJ0_9CNID</name>
<feature type="compositionally biased region" description="Basic and acidic residues" evidence="6">
    <location>
        <begin position="99"/>
        <end position="116"/>
    </location>
</feature>
<dbReference type="PROSITE" id="PS51194">
    <property type="entry name" value="HELICASE_CTER"/>
    <property type="match status" value="1"/>
</dbReference>
<dbReference type="InterPro" id="IPR001650">
    <property type="entry name" value="Helicase_C-like"/>
</dbReference>
<feature type="compositionally biased region" description="Basic and acidic residues" evidence="6">
    <location>
        <begin position="1"/>
        <end position="25"/>
    </location>
</feature>
<sequence length="1892" mass="219149">MDDFKMADGKPTGEELKTGNEEECGHAQSVKNEAVDKKVETTNEEANDVMDSEKKEDGKSADSKGKKQESLKQKDGKAQKGKSNKDKKKEKKDQKKKKKDEAKKSVNEEKKTERPSDTLPRLVDIKSEFSATNTFLVDGDSLMLSCLEDQNVRWLHGGVFLHLIYLVERKLQIFFEKKANFNIVFFKFAAPTLWRGDESLTLFREVLIIHLQQSLKLEVLTEFLSPWDERFVQYTSDNNPNLMLMCESSTNEKRKSWFKKIVKYFLGLAINVAFLDDIQVTASAIFAFYVTSSSQIRNSLKAHREERALTITAYSQSNTSFNVEPLSGWEKFEGLSDHKIECYAVYLYIKRYQKHKKEDFYVVFPKLFLMLILVKDKLPLKKRGLPTVEDCQMLTSSISEVQNFLWNALGGLRERFGMEFAFPRNLCDLWDGNFFANVLKLVGEVWENGFQFFGKEIETKYKEMFVCINSALKDAGCAEENADWPSNEKFQTMLKGLEREERKLMPEKVLSLKEDDKFSEEIHSDEKPAHTEDQKALFLKNNQAPNKRDFPTEEKEGFPDDWEERENEEEIPDNWDSASSDGDVKDEESSPNAAMVNGEYSKKHEGGKADKGRSKLVPVQSELLELYAADIQGHLDVLNPDDPLIKELVPELKEFKDLYHWHCNKFILDSEELKEIAEKQNEEEEGGERAEKEEERDILKPLTKKERSKMTIDEIKAFEKDQRWARKRQDRKASQLTRYMEIYGSSLGENVHCDPIVVQKEQKGKKSHVHALKGHHKKSHAAEQIIAANIQTKNDEARQQAEKNVIETIKEVDQLSKDAKYRAGIELIQSKEKCFTTEESQKKIRLKMLDIYELQLKHDCQHDEKARQKVTIEMFLLVRRLHTKYVSILNEEDRMKLSASLSGLGFAALAERLFNGQPSEEADENHIEFQLKNIGHLLPRNVRTDPDPRIKGFFPDTWQRQLFDAIDANQSALIVAPTSSGKTFASYYSMEKILRKNNDDIVVYVSPTKALVNQVQAYIYKKFDKPNMPNGKVVCGTFTRDYRNNVMNCQILVTVPQCLEILLLSADSFSWSKNIKYVIFDEIHFIGSEEGAEVWEHLLCLITCPFLALSATVANPDDLHKWLQSAQNFQKENKTMYYQERSDESYVVQMVVVSDRHSDLENHVFTPDESLEMKSSPEALHRMHPYVTLKSGLNKKREIPSHLTMSPQECLILYKTMLEEWPDCQELIQLDPSVFFQGEMFLTRDDVRRYEAALKTEFQNWIIRNMVKAERVLEKLYLGISDHDVTQSDVYKHFVSLVKTIESCDMLPVIVFCLERAACEYLTYLVVEYFKEKEAIFFANKKEKKLTNFEKQVAKKERDKQTDEEQSVRKNRFEDEKNLWFDHEFCPQGGSFRGKGVADKEDLEFLYRRIVGKMSRTSFFMSFMEGIRYGISYHHSGMNNAMRSTVEILFRKKFINIVCATSTLAVGIHVPCRSVVIASHNQYLNTLVFRQMAGRSGRRGFDMVGNVIFHAVPNRKISKLVSGDLPYLLGNYPLSVTLCLRLLTVVEEVRENGKQTAKCRSDTIARALNLLKNPLILQHIPHLDVQFKHFFLFSTQFLVRERLLKLNGKPQGLAGLAAHLFYHEPCNYAFIACIQNETFHKFCNQGRRDVNGIFDEDFLRNLVLVLSHFFARKQLHESHLKYRNKSIVQLQELPPKFAESIRLYNERVEEVYDMYLHATSSYMEKVFGEDHTLPLSLVQFPTMKDVSIPSNGNNIQDKLFSLASDNKCCSSFAALSGHTDQQKVYNYTDKTTNVRHQIYTDVHEIPIMNTEDVLNSYALDFFKHGDPDAIQEENHLKSGEDYDSLKDFMLTIKTISCSLELFAPKHDIVRIAFLQLSQEYQRRFQACEKYNR</sequence>
<dbReference type="Proteomes" id="UP000594262">
    <property type="component" value="Unplaced"/>
</dbReference>
<dbReference type="InterPro" id="IPR052431">
    <property type="entry name" value="SKI2_subfamily_helicases"/>
</dbReference>
<evidence type="ECO:0000256" key="6">
    <source>
        <dbReference type="SAM" id="MobiDB-lite"/>
    </source>
</evidence>
<reference evidence="9" key="1">
    <citation type="submission" date="2021-01" db="UniProtKB">
        <authorList>
            <consortium name="EnsemblMetazoa"/>
        </authorList>
    </citation>
    <scope>IDENTIFICATION</scope>
</reference>
<feature type="coiled-coil region" evidence="5">
    <location>
        <begin position="1339"/>
        <end position="1366"/>
    </location>
</feature>
<feature type="domain" description="Helicase C-terminal" evidence="8">
    <location>
        <begin position="1363"/>
        <end position="1540"/>
    </location>
</feature>
<protein>
    <submittedName>
        <fullName evidence="9">Uncharacterized protein</fullName>
    </submittedName>
</protein>
<keyword evidence="3" id="KW-0347">Helicase</keyword>
<dbReference type="PROSITE" id="PS51192">
    <property type="entry name" value="HELICASE_ATP_BIND_1"/>
    <property type="match status" value="1"/>
</dbReference>
<feature type="region of interest" description="Disordered" evidence="6">
    <location>
        <begin position="1"/>
        <end position="117"/>
    </location>
</feature>
<accession>A0A7M5VGJ0</accession>
<keyword evidence="5" id="KW-0175">Coiled coil</keyword>
<dbReference type="RefSeq" id="XP_066929383.1">
    <property type="nucleotide sequence ID" value="XM_067073282.1"/>
</dbReference>
<keyword evidence="10" id="KW-1185">Reference proteome</keyword>
<feature type="compositionally biased region" description="Basic and acidic residues" evidence="6">
    <location>
        <begin position="515"/>
        <end position="535"/>
    </location>
</feature>
<dbReference type="GeneID" id="136816941"/>
<feature type="domain" description="Helicase ATP-binding" evidence="7">
    <location>
        <begin position="963"/>
        <end position="1131"/>
    </location>
</feature>
<dbReference type="Pfam" id="PF00270">
    <property type="entry name" value="DEAD"/>
    <property type="match status" value="1"/>
</dbReference>
<dbReference type="Gene3D" id="3.40.50.300">
    <property type="entry name" value="P-loop containing nucleotide triphosphate hydrolases"/>
    <property type="match status" value="2"/>
</dbReference>
<dbReference type="SMART" id="SM00490">
    <property type="entry name" value="HELICc"/>
    <property type="match status" value="1"/>
</dbReference>
<organism evidence="9 10">
    <name type="scientific">Clytia hemisphaerica</name>
    <dbReference type="NCBI Taxonomy" id="252671"/>
    <lineage>
        <taxon>Eukaryota</taxon>
        <taxon>Metazoa</taxon>
        <taxon>Cnidaria</taxon>
        <taxon>Hydrozoa</taxon>
        <taxon>Hydroidolina</taxon>
        <taxon>Leptothecata</taxon>
        <taxon>Obeliida</taxon>
        <taxon>Clytiidae</taxon>
        <taxon>Clytia</taxon>
    </lineage>
</organism>
<dbReference type="GO" id="GO:0005524">
    <property type="term" value="F:ATP binding"/>
    <property type="evidence" value="ECO:0007669"/>
    <property type="project" value="UniProtKB-KW"/>
</dbReference>
<evidence type="ECO:0000256" key="4">
    <source>
        <dbReference type="ARBA" id="ARBA00022840"/>
    </source>
</evidence>
<evidence type="ECO:0000259" key="8">
    <source>
        <dbReference type="PROSITE" id="PS51194"/>
    </source>
</evidence>
<dbReference type="EnsemblMetazoa" id="CLYHEMT012054.1">
    <property type="protein sequence ID" value="CLYHEMP012054.1"/>
    <property type="gene ID" value="CLYHEMG012054"/>
</dbReference>
<dbReference type="GO" id="GO:0016787">
    <property type="term" value="F:hydrolase activity"/>
    <property type="evidence" value="ECO:0007669"/>
    <property type="project" value="UniProtKB-KW"/>
</dbReference>
<feature type="compositionally biased region" description="Basic and acidic residues" evidence="6">
    <location>
        <begin position="600"/>
        <end position="613"/>
    </location>
</feature>
<dbReference type="GO" id="GO:0003676">
    <property type="term" value="F:nucleic acid binding"/>
    <property type="evidence" value="ECO:0007669"/>
    <property type="project" value="InterPro"/>
</dbReference>
<dbReference type="InterPro" id="IPR027417">
    <property type="entry name" value="P-loop_NTPase"/>
</dbReference>
<keyword evidence="2" id="KW-0378">Hydrolase</keyword>
<keyword evidence="4" id="KW-0067">ATP-binding</keyword>
<evidence type="ECO:0000256" key="1">
    <source>
        <dbReference type="ARBA" id="ARBA00022741"/>
    </source>
</evidence>
<dbReference type="InterPro" id="IPR055124">
    <property type="entry name" value="PIN-like_DDX60"/>
</dbReference>
<evidence type="ECO:0000259" key="7">
    <source>
        <dbReference type="PROSITE" id="PS51192"/>
    </source>
</evidence>
<dbReference type="FunFam" id="3.40.50.300:FF:001039">
    <property type="entry name" value="ATP-dependent RNA helicase DDX60"/>
    <property type="match status" value="1"/>
</dbReference>
<feature type="region of interest" description="Disordered" evidence="6">
    <location>
        <begin position="678"/>
        <end position="704"/>
    </location>
</feature>
<dbReference type="InterPro" id="IPR014001">
    <property type="entry name" value="Helicase_ATP-bd"/>
</dbReference>
<feature type="compositionally biased region" description="Basic residues" evidence="6">
    <location>
        <begin position="79"/>
        <end position="98"/>
    </location>
</feature>
<evidence type="ECO:0000313" key="9">
    <source>
        <dbReference type="EnsemblMetazoa" id="CLYHEMP012054.1"/>
    </source>
</evidence>
<dbReference type="Pfam" id="PF00271">
    <property type="entry name" value="Helicase_C"/>
    <property type="match status" value="1"/>
</dbReference>
<dbReference type="GO" id="GO:0005737">
    <property type="term" value="C:cytoplasm"/>
    <property type="evidence" value="ECO:0007669"/>
    <property type="project" value="TreeGrafter"/>
</dbReference>
<feature type="compositionally biased region" description="Basic and acidic residues" evidence="6">
    <location>
        <begin position="546"/>
        <end position="558"/>
    </location>
</feature>
<dbReference type="OrthoDB" id="64767at2759"/>
<dbReference type="SMART" id="SM00487">
    <property type="entry name" value="DEXDc"/>
    <property type="match status" value="1"/>
</dbReference>
<evidence type="ECO:0000313" key="10">
    <source>
        <dbReference type="Proteomes" id="UP000594262"/>
    </source>
</evidence>
<evidence type="ECO:0000256" key="3">
    <source>
        <dbReference type="ARBA" id="ARBA00022806"/>
    </source>
</evidence>
<dbReference type="InterPro" id="IPR011545">
    <property type="entry name" value="DEAD/DEAH_box_helicase_dom"/>
</dbReference>
<keyword evidence="1" id="KW-0547">Nucleotide-binding</keyword>
<evidence type="ECO:0000256" key="2">
    <source>
        <dbReference type="ARBA" id="ARBA00022801"/>
    </source>
</evidence>